<feature type="compositionally biased region" description="Basic and acidic residues" evidence="5">
    <location>
        <begin position="124"/>
        <end position="148"/>
    </location>
</feature>
<keyword evidence="1" id="KW-0479">Metal-binding</keyword>
<sequence length="736" mass="79571">MANRLKEDERNEKVIRGLLKLSENRRCINCNSLGPQYVCTNFWTFVCTTCSGIHREYTHRVKSVSMAKFTSQEVSALQGGGNERAREVYFKEWDPQRHNLPDSSNVERLRDFIRHIYVDRRYTGERSIDKPPRPGEKEDSYENRRADTSRSGSRSPPYDETYDRRYNERSGSGGRNDDRNYRYNYDERRSPGYDQESRYGSNYKKSPVRFEVVDDRRRDDRFGNGRKVEERRFPDGDSKSEGRSPNRQLDIPSPPMVRPVREILGDDVPPLRIGEPPKANGGKAAESSARTQRTASSSSLGSNDGGSVELKRESSASLIDFNADPEPSAASSVPPTQSTSVLEVQPVTQPTGPSVDGGNWASFDFAPQAPAQPQAPSTVNTVESLLFELSTPASAPVANMTALSAGASANVTNSSTLPYSGTAAVAPVGNVQSSPNSSSVSAAQLGDMISAMPSGSGNLPTQTNHVGQWPNMQQSQPSLFAGNDIRFSAPQIAPIVQASSNQTWNSQNAQVPSTTFTQPSQPASNQIQETSSAPAGLLAHPEVKKSERQALPEDLFAMTYQSGPASVPGWHTGPYSGMGYGMQYPTAAVNHPMQTFSHPSKPSNPFDLATEPNMVHAMSFPSMASLQGALPNLGGSSGLLRSASVGNHSQQWIPPHSQSYASPGQSPSYASALPQGPFMPQQVSGNMPTLGNQGSVGLGSEASFFGNLNTDQQQAGRYSLPATPNSFSSLGGNPFG</sequence>
<dbReference type="GO" id="GO:0005096">
    <property type="term" value="F:GTPase activator activity"/>
    <property type="evidence" value="ECO:0007669"/>
    <property type="project" value="InterPro"/>
</dbReference>
<dbReference type="Pfam" id="PF01412">
    <property type="entry name" value="ArfGap"/>
    <property type="match status" value="1"/>
</dbReference>
<dbReference type="InterPro" id="IPR044820">
    <property type="entry name" value="AGD14-like"/>
</dbReference>
<evidence type="ECO:0000256" key="2">
    <source>
        <dbReference type="ARBA" id="ARBA00022771"/>
    </source>
</evidence>
<dbReference type="FunFam" id="1.10.220.150:FF:000005">
    <property type="entry name" value="Arf-GAP domain and FG repeat-containing protein 1"/>
    <property type="match status" value="1"/>
</dbReference>
<keyword evidence="8" id="KW-1185">Reference proteome</keyword>
<evidence type="ECO:0000256" key="5">
    <source>
        <dbReference type="SAM" id="MobiDB-lite"/>
    </source>
</evidence>
<evidence type="ECO:0000313" key="7">
    <source>
        <dbReference type="EMBL" id="KAF5196444.1"/>
    </source>
</evidence>
<keyword evidence="2 4" id="KW-0863">Zinc-finger</keyword>
<feature type="compositionally biased region" description="Basic and acidic residues" evidence="5">
    <location>
        <begin position="175"/>
        <end position="197"/>
    </location>
</feature>
<feature type="compositionally biased region" description="Polar residues" evidence="5">
    <location>
        <begin position="646"/>
        <end position="669"/>
    </location>
</feature>
<dbReference type="Proteomes" id="UP000554482">
    <property type="component" value="Unassembled WGS sequence"/>
</dbReference>
<feature type="region of interest" description="Disordered" evidence="5">
    <location>
        <begin position="124"/>
        <end position="205"/>
    </location>
</feature>
<feature type="region of interest" description="Disordered" evidence="5">
    <location>
        <begin position="505"/>
        <end position="531"/>
    </location>
</feature>
<evidence type="ECO:0000259" key="6">
    <source>
        <dbReference type="PROSITE" id="PS50115"/>
    </source>
</evidence>
<dbReference type="PROSITE" id="PS50115">
    <property type="entry name" value="ARFGAP"/>
    <property type="match status" value="1"/>
</dbReference>
<evidence type="ECO:0000256" key="3">
    <source>
        <dbReference type="ARBA" id="ARBA00022833"/>
    </source>
</evidence>
<dbReference type="CDD" id="cd08838">
    <property type="entry name" value="ArfGap_AGFG"/>
    <property type="match status" value="1"/>
</dbReference>
<dbReference type="GO" id="GO:0008270">
    <property type="term" value="F:zinc ion binding"/>
    <property type="evidence" value="ECO:0007669"/>
    <property type="project" value="UniProtKB-KW"/>
</dbReference>
<name>A0A7J6WGA3_THATH</name>
<dbReference type="InterPro" id="IPR037278">
    <property type="entry name" value="ARFGAP/RecO"/>
</dbReference>
<comment type="caution">
    <text evidence="7">The sequence shown here is derived from an EMBL/GenBank/DDBJ whole genome shotgun (WGS) entry which is preliminary data.</text>
</comment>
<evidence type="ECO:0000256" key="1">
    <source>
        <dbReference type="ARBA" id="ARBA00022723"/>
    </source>
</evidence>
<dbReference type="AlphaFoldDB" id="A0A7J6WGA3"/>
<feature type="compositionally biased region" description="Polar residues" evidence="5">
    <location>
        <begin position="681"/>
        <end position="695"/>
    </location>
</feature>
<accession>A0A7J6WGA3</accession>
<feature type="compositionally biased region" description="Basic and acidic residues" evidence="5">
    <location>
        <begin position="220"/>
        <end position="244"/>
    </location>
</feature>
<dbReference type="SUPFAM" id="SSF57863">
    <property type="entry name" value="ArfGap/RecO-like zinc finger"/>
    <property type="match status" value="1"/>
</dbReference>
<dbReference type="SMART" id="SM00105">
    <property type="entry name" value="ArfGap"/>
    <property type="match status" value="1"/>
</dbReference>
<dbReference type="InterPro" id="IPR001164">
    <property type="entry name" value="ArfGAP_dom"/>
</dbReference>
<dbReference type="InterPro" id="IPR038508">
    <property type="entry name" value="ArfGAP_dom_sf"/>
</dbReference>
<feature type="compositionally biased region" description="Low complexity" evidence="5">
    <location>
        <begin position="284"/>
        <end position="307"/>
    </location>
</feature>
<reference evidence="7 8" key="1">
    <citation type="submission" date="2020-06" db="EMBL/GenBank/DDBJ databases">
        <title>Transcriptomic and genomic resources for Thalictrum thalictroides and T. hernandezii: Facilitating candidate gene discovery in an emerging model plant lineage.</title>
        <authorList>
            <person name="Arias T."/>
            <person name="Riano-Pachon D.M."/>
            <person name="Di Stilio V.S."/>
        </authorList>
    </citation>
    <scope>NUCLEOTIDE SEQUENCE [LARGE SCALE GENOMIC DNA]</scope>
    <source>
        <strain evidence="8">cv. WT478/WT964</strain>
        <tissue evidence="7">Leaves</tissue>
    </source>
</reference>
<feature type="compositionally biased region" description="Polar residues" evidence="5">
    <location>
        <begin position="329"/>
        <end position="352"/>
    </location>
</feature>
<feature type="domain" description="Arf-GAP" evidence="6">
    <location>
        <begin position="12"/>
        <end position="130"/>
    </location>
</feature>
<dbReference type="OrthoDB" id="6036at2759"/>
<organism evidence="7 8">
    <name type="scientific">Thalictrum thalictroides</name>
    <name type="common">Rue-anemone</name>
    <name type="synonym">Anemone thalictroides</name>
    <dbReference type="NCBI Taxonomy" id="46969"/>
    <lineage>
        <taxon>Eukaryota</taxon>
        <taxon>Viridiplantae</taxon>
        <taxon>Streptophyta</taxon>
        <taxon>Embryophyta</taxon>
        <taxon>Tracheophyta</taxon>
        <taxon>Spermatophyta</taxon>
        <taxon>Magnoliopsida</taxon>
        <taxon>Ranunculales</taxon>
        <taxon>Ranunculaceae</taxon>
        <taxon>Thalictroideae</taxon>
        <taxon>Thalictrum</taxon>
    </lineage>
</organism>
<feature type="region of interest" description="Disordered" evidence="5">
    <location>
        <begin position="717"/>
        <end position="736"/>
    </location>
</feature>
<evidence type="ECO:0000313" key="8">
    <source>
        <dbReference type="Proteomes" id="UP000554482"/>
    </source>
</evidence>
<protein>
    <submittedName>
        <fullName evidence="7">Arf-gap domain and fg repeat-containing protein</fullName>
    </submittedName>
</protein>
<evidence type="ECO:0000256" key="4">
    <source>
        <dbReference type="PROSITE-ProRule" id="PRU00288"/>
    </source>
</evidence>
<gene>
    <name evidence="7" type="ORF">FRX31_013967</name>
</gene>
<keyword evidence="3" id="KW-0862">Zinc</keyword>
<dbReference type="Gene3D" id="1.10.220.150">
    <property type="entry name" value="Arf GTPase activating protein"/>
    <property type="match status" value="1"/>
</dbReference>
<feature type="region of interest" description="Disordered" evidence="5">
    <location>
        <begin position="646"/>
        <end position="695"/>
    </location>
</feature>
<feature type="region of interest" description="Disordered" evidence="5">
    <location>
        <begin position="220"/>
        <end position="360"/>
    </location>
</feature>
<dbReference type="PANTHER" id="PTHR46085:SF3">
    <property type="entry name" value="ARF GTPASE ACTIVATING PROTEIN"/>
    <property type="match status" value="1"/>
</dbReference>
<proteinExistence type="predicted"/>
<dbReference type="PRINTS" id="PR00405">
    <property type="entry name" value="REVINTRACTNG"/>
</dbReference>
<dbReference type="EMBL" id="JABWDY010015986">
    <property type="protein sequence ID" value="KAF5196444.1"/>
    <property type="molecule type" value="Genomic_DNA"/>
</dbReference>
<dbReference type="PANTHER" id="PTHR46085">
    <property type="entry name" value="ARFGAP/RECO-RELATED"/>
    <property type="match status" value="1"/>
</dbReference>